<comment type="caution">
    <text evidence="7">The sequence shown here is derived from an EMBL/GenBank/DDBJ whole genome shotgun (WGS) entry which is preliminary data.</text>
</comment>
<dbReference type="InterPro" id="IPR000709">
    <property type="entry name" value="Leu_Ile_Val-bd"/>
</dbReference>
<evidence type="ECO:0000313" key="8">
    <source>
        <dbReference type="Proteomes" id="UP000266206"/>
    </source>
</evidence>
<name>A0A3A1YUU7_9BURK</name>
<dbReference type="Pfam" id="PF13458">
    <property type="entry name" value="Peripla_BP_6"/>
    <property type="match status" value="1"/>
</dbReference>
<dbReference type="InterPro" id="IPR028082">
    <property type="entry name" value="Peripla_BP_I"/>
</dbReference>
<accession>A0A3A1YUU7</accession>
<evidence type="ECO:0000256" key="1">
    <source>
        <dbReference type="ARBA" id="ARBA00010062"/>
    </source>
</evidence>
<feature type="chain" id="PRO_5017177072" evidence="5">
    <location>
        <begin position="24"/>
        <end position="394"/>
    </location>
</feature>
<dbReference type="CDD" id="cd20013">
    <property type="entry name" value="PBP1_RPA0985_benzoate-like"/>
    <property type="match status" value="1"/>
</dbReference>
<dbReference type="SUPFAM" id="SSF53822">
    <property type="entry name" value="Periplasmic binding protein-like I"/>
    <property type="match status" value="1"/>
</dbReference>
<dbReference type="Proteomes" id="UP000266206">
    <property type="component" value="Unassembled WGS sequence"/>
</dbReference>
<dbReference type="RefSeq" id="WP_119515950.1">
    <property type="nucleotide sequence ID" value="NZ_NQYH01000004.1"/>
</dbReference>
<sequence>MKRRTVLGSLAAAVLALSSTVVAAQEKKPIRIGVITEMSGPFADYGRQVQTTIEAFQKAKGDTVDGHKVEIIYRDTTGPNPEVSRRAAQELVSVEKVDFLAGFGLSPNAMGAAPIATASKTPMIIMNAAATSSIVMCSPYIVRASFTLPQVSAPLAAWAAENDIKTVYTLVSDYGPGLDSEKAFIKAFEAAGGKVLGSVRAPMANPEFGPYLQRASDAKPDAIFAFVPSGDTGVQLLKAYEQRGLKDQGIQLITTGDITDDVFLDRIGDVALGLVTSHHYSMAHDSPENKELIKAYQDVHGPDARVNFYMAATWDGMNMMYDIIRELDGNIDGDKAVELAKNMKITSPRGPIEFDENRDVVQNVYIRRVEKVDGKLYNVEFDTIPMVKDPGKEE</sequence>
<dbReference type="OrthoDB" id="9794229at2"/>
<keyword evidence="3 5" id="KW-0732">Signal</keyword>
<keyword evidence="4" id="KW-0029">Amino-acid transport</keyword>
<dbReference type="AlphaFoldDB" id="A0A3A1YUU7"/>
<dbReference type="InterPro" id="IPR051010">
    <property type="entry name" value="BCAA_transport"/>
</dbReference>
<protein>
    <submittedName>
        <fullName evidence="7">ABC transporter substrate-binding protein</fullName>
    </submittedName>
</protein>
<dbReference type="PANTHER" id="PTHR30483:SF6">
    <property type="entry name" value="PERIPLASMIC BINDING PROTEIN OF ABC TRANSPORTER FOR NATURAL AMINO ACIDS"/>
    <property type="match status" value="1"/>
</dbReference>
<dbReference type="EMBL" id="NQYH01000004">
    <property type="protein sequence ID" value="RIY41325.1"/>
    <property type="molecule type" value="Genomic_DNA"/>
</dbReference>
<dbReference type="InterPro" id="IPR028081">
    <property type="entry name" value="Leu-bd"/>
</dbReference>
<comment type="similarity">
    <text evidence="1">Belongs to the leucine-binding protein family.</text>
</comment>
<dbReference type="PRINTS" id="PR00337">
    <property type="entry name" value="LEUILEVALBP"/>
</dbReference>
<evidence type="ECO:0000313" key="7">
    <source>
        <dbReference type="EMBL" id="RIY41325.1"/>
    </source>
</evidence>
<dbReference type="Gene3D" id="3.40.50.2300">
    <property type="match status" value="2"/>
</dbReference>
<proteinExistence type="inferred from homology"/>
<dbReference type="GO" id="GO:0006865">
    <property type="term" value="P:amino acid transport"/>
    <property type="evidence" value="ECO:0007669"/>
    <property type="project" value="UniProtKB-KW"/>
</dbReference>
<feature type="domain" description="Leucine-binding protein" evidence="6">
    <location>
        <begin position="29"/>
        <end position="370"/>
    </location>
</feature>
<gene>
    <name evidence="7" type="ORF">CJP73_07295</name>
</gene>
<keyword evidence="2" id="KW-0813">Transport</keyword>
<reference evidence="7 8" key="1">
    <citation type="submission" date="2017-08" db="EMBL/GenBank/DDBJ databases">
        <title>Pusillimonas indicus sp. nov., a member of the family Alcaligenaceae isolated from surface seawater.</title>
        <authorList>
            <person name="Li J."/>
        </authorList>
    </citation>
    <scope>NUCLEOTIDE SEQUENCE [LARGE SCALE GENOMIC DNA]</scope>
    <source>
        <strain evidence="7 8">L52-1-41</strain>
    </source>
</reference>
<evidence type="ECO:0000256" key="4">
    <source>
        <dbReference type="ARBA" id="ARBA00022970"/>
    </source>
</evidence>
<evidence type="ECO:0000256" key="3">
    <source>
        <dbReference type="ARBA" id="ARBA00022729"/>
    </source>
</evidence>
<dbReference type="PANTHER" id="PTHR30483">
    <property type="entry name" value="LEUCINE-SPECIFIC-BINDING PROTEIN"/>
    <property type="match status" value="1"/>
</dbReference>
<evidence type="ECO:0000259" key="6">
    <source>
        <dbReference type="Pfam" id="PF13458"/>
    </source>
</evidence>
<evidence type="ECO:0000256" key="2">
    <source>
        <dbReference type="ARBA" id="ARBA00022448"/>
    </source>
</evidence>
<organism evidence="7 8">
    <name type="scientific">Neopusillimonas maritima</name>
    <dbReference type="NCBI Taxonomy" id="2026239"/>
    <lineage>
        <taxon>Bacteria</taxon>
        <taxon>Pseudomonadati</taxon>
        <taxon>Pseudomonadota</taxon>
        <taxon>Betaproteobacteria</taxon>
        <taxon>Burkholderiales</taxon>
        <taxon>Alcaligenaceae</taxon>
        <taxon>Neopusillimonas</taxon>
    </lineage>
</organism>
<evidence type="ECO:0000256" key="5">
    <source>
        <dbReference type="SAM" id="SignalP"/>
    </source>
</evidence>
<feature type="signal peptide" evidence="5">
    <location>
        <begin position="1"/>
        <end position="23"/>
    </location>
</feature>